<protein>
    <submittedName>
        <fullName evidence="2">CUE domain-containing protein</fullName>
    </submittedName>
</protein>
<dbReference type="InterPro" id="IPR003892">
    <property type="entry name" value="CUE"/>
</dbReference>
<dbReference type="SUPFAM" id="SSF46934">
    <property type="entry name" value="UBA-like"/>
    <property type="match status" value="1"/>
</dbReference>
<dbReference type="PANTHER" id="PTHR21494">
    <property type="entry name" value="ACTIVATING SIGNAL COINTEGRATOR 1 COMPLEX SUBUNIT 2 ASC-1 COMPLEX SUBUNIT P100"/>
    <property type="match status" value="1"/>
</dbReference>
<dbReference type="AlphaFoldDB" id="A0A5K3EUG1"/>
<reference evidence="2" key="1">
    <citation type="submission" date="2019-11" db="UniProtKB">
        <authorList>
            <consortium name="WormBaseParasite"/>
        </authorList>
    </citation>
    <scope>IDENTIFICATION</scope>
</reference>
<feature type="domain" description="CUE" evidence="1">
    <location>
        <begin position="452"/>
        <end position="495"/>
    </location>
</feature>
<dbReference type="PANTHER" id="PTHR21494:SF0">
    <property type="entry name" value="ACTIVATING SIGNAL COINTEGRATOR 1 COMPLEX SUBUNIT 2"/>
    <property type="match status" value="1"/>
</dbReference>
<dbReference type="InterPro" id="IPR052586">
    <property type="entry name" value="ASCC2"/>
</dbReference>
<dbReference type="WBParaSite" id="MCU_003184-RA">
    <property type="protein sequence ID" value="MCU_003184-RA"/>
    <property type="gene ID" value="MCU_003184"/>
</dbReference>
<evidence type="ECO:0000259" key="1">
    <source>
        <dbReference type="PROSITE" id="PS51140"/>
    </source>
</evidence>
<evidence type="ECO:0000313" key="2">
    <source>
        <dbReference type="WBParaSite" id="MCU_003184-RA"/>
    </source>
</evidence>
<organism evidence="2">
    <name type="scientific">Mesocestoides corti</name>
    <name type="common">Flatworm</name>
    <dbReference type="NCBI Taxonomy" id="53468"/>
    <lineage>
        <taxon>Eukaryota</taxon>
        <taxon>Metazoa</taxon>
        <taxon>Spiralia</taxon>
        <taxon>Lophotrochozoa</taxon>
        <taxon>Platyhelminthes</taxon>
        <taxon>Cestoda</taxon>
        <taxon>Eucestoda</taxon>
        <taxon>Cyclophyllidea</taxon>
        <taxon>Mesocestoididae</taxon>
        <taxon>Mesocestoides</taxon>
    </lineage>
</organism>
<name>A0A5K3EUG1_MESCO</name>
<dbReference type="GO" id="GO:0043130">
    <property type="term" value="F:ubiquitin binding"/>
    <property type="evidence" value="ECO:0007669"/>
    <property type="project" value="InterPro"/>
</dbReference>
<proteinExistence type="predicted"/>
<dbReference type="Gene3D" id="1.10.8.10">
    <property type="entry name" value="DNA helicase RuvA subunit, C-terminal domain"/>
    <property type="match status" value="1"/>
</dbReference>
<dbReference type="PROSITE" id="PS51140">
    <property type="entry name" value="CUE"/>
    <property type="match status" value="1"/>
</dbReference>
<accession>A0A5K3EUG1</accession>
<sequence>MSAKSVAELSRQSKVDGKEYRLLDSHWVTKKQYPLFRMPNEQDYSIGKNSQWFMDMSLLVSYYSALVTSPFDMFWSELLYQASLPLSMKSFLQLCPRDIKSTSIPNDFLSIIKQIYALVLLIHVRASRAHESDDMFLRPFEHRQFLHKNLIFDVPGLIDFAALYGHDSPDLVSDIFKSVFENGSEYIKDSGNIMESAVAALEMVGKRVGEWQFETNHQPVSSDTDAFNTVEKTIEYLADAGKALGVFLALVGQVNSSVAETCLQLNIVPKLANFYNTTIIGIRRHILRNITWTHDQKSDLMSKLATAAAAFLKLVRVGIIEPALVHKIMQLAFDAPDPHRADASAVSSKAESLKKASHLLLALMMEMLNCSEFAIAYASLYHVDDDIILLRETSKSGDLDKQQLDYIQQCFSQLTAESVGRREQAVKVEVAPPSVSALLGDDADAEPQPGPSRPREFLDVKEVCPETNDDLIVRCLDYYKNDSAAVISALLDDNVPPEVMDPDAVKHTASVKENLPLDAFTRTMDLASAAASGVEQLRPGQLWQGKRNADAETQPLSKDDRDRITQLAVSVWDDDDEHSGDFFVQPNTNGLVETIYDGKEWFTTQE</sequence>
<dbReference type="InterPro" id="IPR009060">
    <property type="entry name" value="UBA-like_sf"/>
</dbReference>